<dbReference type="InterPro" id="IPR001647">
    <property type="entry name" value="HTH_TetR"/>
</dbReference>
<name>A0ABM6FBN6_9BURK</name>
<dbReference type="PROSITE" id="PS50977">
    <property type="entry name" value="HTH_TETR_2"/>
    <property type="match status" value="1"/>
</dbReference>
<keyword evidence="5" id="KW-1185">Reference proteome</keyword>
<sequence>MAALTRDRWIRAGLEALDQEGFQAVSAERLARRLNVTRGSFYHHFDSREAFVRALLAEWEADYTGRMLAHAAQGRGAQDILARYLEIAAQKRPGREVAIRAWALQDPLVAEFQDRVDRTRLSFALSVCRPLVRSEAEAERIARAVHLCLIGGQQAGDRRDPAAFGALLQGVAALVGAGLDPRD</sequence>
<evidence type="ECO:0000313" key="5">
    <source>
        <dbReference type="Proteomes" id="UP000177515"/>
    </source>
</evidence>
<gene>
    <name evidence="4" type="ORF">BKK80_24980</name>
</gene>
<organism evidence="4 5">
    <name type="scientific">Cupriavidus malaysiensis</name>
    <dbReference type="NCBI Taxonomy" id="367825"/>
    <lineage>
        <taxon>Bacteria</taxon>
        <taxon>Pseudomonadati</taxon>
        <taxon>Pseudomonadota</taxon>
        <taxon>Betaproteobacteria</taxon>
        <taxon>Burkholderiales</taxon>
        <taxon>Burkholderiaceae</taxon>
        <taxon>Cupriavidus</taxon>
    </lineage>
</organism>
<feature type="DNA-binding region" description="H-T-H motif" evidence="2">
    <location>
        <begin position="26"/>
        <end position="45"/>
    </location>
</feature>
<dbReference type="SUPFAM" id="SSF46689">
    <property type="entry name" value="Homeodomain-like"/>
    <property type="match status" value="1"/>
</dbReference>
<evidence type="ECO:0000256" key="2">
    <source>
        <dbReference type="PROSITE-ProRule" id="PRU00335"/>
    </source>
</evidence>
<accession>A0ABM6FBN6</accession>
<keyword evidence="1 2" id="KW-0238">DNA-binding</keyword>
<proteinExistence type="predicted"/>
<evidence type="ECO:0000313" key="4">
    <source>
        <dbReference type="EMBL" id="AOZ09089.1"/>
    </source>
</evidence>
<dbReference type="EMBL" id="CP017755">
    <property type="protein sequence ID" value="AOZ09089.1"/>
    <property type="molecule type" value="Genomic_DNA"/>
</dbReference>
<dbReference type="PRINTS" id="PR00455">
    <property type="entry name" value="HTHTETR"/>
</dbReference>
<dbReference type="InterPro" id="IPR050624">
    <property type="entry name" value="HTH-type_Tx_Regulator"/>
</dbReference>
<reference evidence="4 5" key="1">
    <citation type="submission" date="2016-10" db="EMBL/GenBank/DDBJ databases">
        <title>Complete genome sequences of three Cupriavidus strains isolated from various Malaysian environments.</title>
        <authorList>
            <person name="Abdullah A.A.-A."/>
            <person name="Shafie N.A.H."/>
            <person name="Lau N.S."/>
        </authorList>
    </citation>
    <scope>NUCLEOTIDE SEQUENCE [LARGE SCALE GENOMIC DNA]</scope>
    <source>
        <strain evidence="4 5">USMAA1020</strain>
    </source>
</reference>
<feature type="domain" description="HTH tetR-type" evidence="3">
    <location>
        <begin position="3"/>
        <end position="63"/>
    </location>
</feature>
<dbReference type="Gene3D" id="1.10.357.10">
    <property type="entry name" value="Tetracycline Repressor, domain 2"/>
    <property type="match status" value="1"/>
</dbReference>
<dbReference type="InterPro" id="IPR009057">
    <property type="entry name" value="Homeodomain-like_sf"/>
</dbReference>
<dbReference type="Pfam" id="PF00440">
    <property type="entry name" value="TetR_N"/>
    <property type="match status" value="1"/>
</dbReference>
<evidence type="ECO:0000259" key="3">
    <source>
        <dbReference type="PROSITE" id="PS50977"/>
    </source>
</evidence>
<dbReference type="PANTHER" id="PTHR43479">
    <property type="entry name" value="ACREF/ENVCD OPERON REPRESSOR-RELATED"/>
    <property type="match status" value="1"/>
</dbReference>
<dbReference type="Proteomes" id="UP000177515">
    <property type="component" value="Chromosome 2"/>
</dbReference>
<dbReference type="PANTHER" id="PTHR43479:SF11">
    <property type="entry name" value="ACREF_ENVCD OPERON REPRESSOR-RELATED"/>
    <property type="match status" value="1"/>
</dbReference>
<protein>
    <submittedName>
        <fullName evidence="4">TetR family transcriptional regulator</fullName>
    </submittedName>
</protein>
<evidence type="ECO:0000256" key="1">
    <source>
        <dbReference type="ARBA" id="ARBA00023125"/>
    </source>
</evidence>
<dbReference type="RefSeq" id="WP_071071725.1">
    <property type="nucleotide sequence ID" value="NZ_CP017755.1"/>
</dbReference>